<dbReference type="SUPFAM" id="SSF53756">
    <property type="entry name" value="UDP-Glycosyltransferase/glycogen phosphorylase"/>
    <property type="match status" value="1"/>
</dbReference>
<keyword evidence="2" id="KW-0808">Transferase</keyword>
<keyword evidence="3" id="KW-1185">Reference proteome</keyword>
<dbReference type="RefSeq" id="WP_155302135.1">
    <property type="nucleotide sequence ID" value="NZ_AP021875.1"/>
</dbReference>
<evidence type="ECO:0000259" key="1">
    <source>
        <dbReference type="Pfam" id="PF00534"/>
    </source>
</evidence>
<dbReference type="Pfam" id="PF00534">
    <property type="entry name" value="Glycos_transf_1"/>
    <property type="match status" value="1"/>
</dbReference>
<feature type="domain" description="Glycosyl transferase family 1" evidence="1">
    <location>
        <begin position="186"/>
        <end position="294"/>
    </location>
</feature>
<evidence type="ECO:0000313" key="3">
    <source>
        <dbReference type="Proteomes" id="UP000427769"/>
    </source>
</evidence>
<dbReference type="GO" id="GO:0016757">
    <property type="term" value="F:glycosyltransferase activity"/>
    <property type="evidence" value="ECO:0007669"/>
    <property type="project" value="InterPro"/>
</dbReference>
<proteinExistence type="predicted"/>
<dbReference type="Gene3D" id="3.40.50.2000">
    <property type="entry name" value="Glycogen Phosphorylase B"/>
    <property type="match status" value="2"/>
</dbReference>
<organism evidence="2 3">
    <name type="scientific">Desulfosarcina widdelii</name>
    <dbReference type="NCBI Taxonomy" id="947919"/>
    <lineage>
        <taxon>Bacteria</taxon>
        <taxon>Pseudomonadati</taxon>
        <taxon>Thermodesulfobacteriota</taxon>
        <taxon>Desulfobacteria</taxon>
        <taxon>Desulfobacterales</taxon>
        <taxon>Desulfosarcinaceae</taxon>
        <taxon>Desulfosarcina</taxon>
    </lineage>
</organism>
<reference evidence="2 3" key="1">
    <citation type="submission" date="2019-11" db="EMBL/GenBank/DDBJ databases">
        <title>Comparative genomics of hydrocarbon-degrading Desulfosarcina strains.</title>
        <authorList>
            <person name="Watanabe M."/>
            <person name="Kojima H."/>
            <person name="Fukui M."/>
        </authorList>
    </citation>
    <scope>NUCLEOTIDE SEQUENCE [LARGE SCALE GENOMIC DNA]</scope>
    <source>
        <strain evidence="2 3">PP31</strain>
    </source>
</reference>
<gene>
    <name evidence="2" type="ORF">DSCW_03970</name>
</gene>
<dbReference type="KEGG" id="dwd:DSCW_03970"/>
<accession>A0A5K7YXB8</accession>
<dbReference type="InterPro" id="IPR001296">
    <property type="entry name" value="Glyco_trans_1"/>
</dbReference>
<dbReference type="OrthoDB" id="5418395at2"/>
<dbReference type="Proteomes" id="UP000427769">
    <property type="component" value="Chromosome"/>
</dbReference>
<sequence>MKKKEKKIWIAWERHRRTLELARDFDCKLYIINYSKNRLLRYVLSIKRTLIILIQNKPNILFVQNPSIILSLIAVMLKKIFKYRLVVDAHNAAIVPDDNFLKNFYQLYQFVHKKATITIVTNRYLAKIINKNGGTSFVLPDKIPEILNIEDNKKENSVYNFVFVCTYGNDEPFKAVFRAGRLISKNYNIYVTGNYKKVDYSFLENLSKNVILTGFLPEIKYWKLLLSSDCIIDLTFRKDCLVCGAYEGIACNKPLILSNSKINKETFYKGTIFTENDANSISNSIKQFISKKTLLEKEVIDLHYEMKRNWNFNFLKLKYKLDSY</sequence>
<name>A0A5K7YXB8_9BACT</name>
<protein>
    <submittedName>
        <fullName evidence="2">Glycosyl transferase</fullName>
    </submittedName>
</protein>
<dbReference type="EMBL" id="AP021875">
    <property type="protein sequence ID" value="BBO72980.1"/>
    <property type="molecule type" value="Genomic_DNA"/>
</dbReference>
<evidence type="ECO:0000313" key="2">
    <source>
        <dbReference type="EMBL" id="BBO72980.1"/>
    </source>
</evidence>
<dbReference type="AlphaFoldDB" id="A0A5K7YXB8"/>